<dbReference type="KEGG" id="dra:DR_0018"/>
<dbReference type="OrthoDB" id="63827at2"/>
<protein>
    <submittedName>
        <fullName evidence="2">Uncharacterized protein</fullName>
    </submittedName>
</protein>
<evidence type="ECO:0000256" key="1">
    <source>
        <dbReference type="SAM" id="MobiDB-lite"/>
    </source>
</evidence>
<evidence type="ECO:0000313" key="3">
    <source>
        <dbReference type="Proteomes" id="UP000002524"/>
    </source>
</evidence>
<gene>
    <name evidence="2" type="ordered locus">DR_0018</name>
</gene>
<dbReference type="AlphaFoldDB" id="Q9RYD2"/>
<name>Q9RYD2_DEIRA</name>
<feature type="compositionally biased region" description="Polar residues" evidence="1">
    <location>
        <begin position="110"/>
        <end position="120"/>
    </location>
</feature>
<dbReference type="PATRIC" id="fig|243230.17.peg.184"/>
<sequence>MREDRMREKVVRLLGLVQAGRLTLDDAAPLLAALSPKLALEGSDRELLASLLARENLSAEQLAEHLLLLRGLRDPSPRTPQPGRGRPGGREAMTDRTAELVGRTLDSAADSPQQHLNWGSPQPGPSARVLSVHTESSDGSEYHAHFPLSLAPHLHKLIPPHGVRALEAAGFSLEALQLLIEADPPPGDLVTAEDSAGNEIQISIR</sequence>
<dbReference type="EMBL" id="AE000513">
    <property type="protein sequence ID" value="AAF09612.1"/>
    <property type="molecule type" value="Genomic_DNA"/>
</dbReference>
<dbReference type="EnsemblBacteria" id="AAF09612">
    <property type="protein sequence ID" value="AAF09612"/>
    <property type="gene ID" value="DR_0018"/>
</dbReference>
<proteinExistence type="predicted"/>
<feature type="region of interest" description="Disordered" evidence="1">
    <location>
        <begin position="109"/>
        <end position="136"/>
    </location>
</feature>
<dbReference type="PaxDb" id="243230-DR_0018"/>
<organism evidence="2 3">
    <name type="scientific">Deinococcus radiodurans (strain ATCC 13939 / DSM 20539 / JCM 16871 / CCUG 27074 / LMG 4051 / NBRC 15346 / NCIMB 9279 / VKM B-1422 / R1)</name>
    <dbReference type="NCBI Taxonomy" id="243230"/>
    <lineage>
        <taxon>Bacteria</taxon>
        <taxon>Thermotogati</taxon>
        <taxon>Deinococcota</taxon>
        <taxon>Deinococci</taxon>
        <taxon>Deinococcales</taxon>
        <taxon>Deinococcaceae</taxon>
        <taxon>Deinococcus</taxon>
    </lineage>
</organism>
<reference evidence="2 3" key="1">
    <citation type="journal article" date="1999" name="Science">
        <title>Genome sequence of the radioresistant bacterium Deinococcus radiodurans R1.</title>
        <authorList>
            <person name="White O."/>
            <person name="Eisen J.A."/>
            <person name="Heidelberg J.F."/>
            <person name="Hickey E.K."/>
            <person name="Peterson J.D."/>
            <person name="Dodson R.J."/>
            <person name="Haft D.H."/>
            <person name="Gwinn M.L."/>
            <person name="Nelson W.C."/>
            <person name="Richardson D.L."/>
            <person name="Moffat K.S."/>
            <person name="Qin H."/>
            <person name="Jiang L."/>
            <person name="Pamphile W."/>
            <person name="Crosby M."/>
            <person name="Shen M."/>
            <person name="Vamathevan J.J."/>
            <person name="Lam P."/>
            <person name="McDonald L."/>
            <person name="Utterback T."/>
            <person name="Zalewski C."/>
            <person name="Makarova K.S."/>
            <person name="Aravind L."/>
            <person name="Daly M.J."/>
            <person name="Minton K.W."/>
            <person name="Fleischmann R.D."/>
            <person name="Ketchum K.A."/>
            <person name="Nelson K.E."/>
            <person name="Salzberg S."/>
            <person name="Smith H.O."/>
            <person name="Venter J.C."/>
            <person name="Fraser C.M."/>
        </authorList>
    </citation>
    <scope>NUCLEOTIDE SEQUENCE [LARGE SCALE GENOMIC DNA]</scope>
    <source>
        <strain evidence="3">ATCC 13939 / DSM 20539 / JCM 16871 / LMG 4051 / NBRC 15346 / NCIMB 9279 / R1 / VKM B-1422</strain>
    </source>
</reference>
<evidence type="ECO:0000313" key="2">
    <source>
        <dbReference type="EMBL" id="AAF09612.1"/>
    </source>
</evidence>
<feature type="region of interest" description="Disordered" evidence="1">
    <location>
        <begin position="71"/>
        <end position="93"/>
    </location>
</feature>
<accession>Q9RYD2</accession>
<dbReference type="Proteomes" id="UP000002524">
    <property type="component" value="Chromosome 1"/>
</dbReference>
<dbReference type="InParanoid" id="Q9RYD2"/>
<dbReference type="STRING" id="243230.DR_0018"/>
<dbReference type="PIR" id="A75571">
    <property type="entry name" value="A75571"/>
</dbReference>
<dbReference type="HOGENOM" id="CLU_1330125_0_0_0"/>
<keyword evidence="3" id="KW-1185">Reference proteome</keyword>